<evidence type="ECO:0000313" key="3">
    <source>
        <dbReference type="Proteomes" id="UP000000305"/>
    </source>
</evidence>
<dbReference type="KEGG" id="dpx:DAPPUDRAFT_114663"/>
<dbReference type="Proteomes" id="UP000000305">
    <property type="component" value="Unassembled WGS sequence"/>
</dbReference>
<sequence>MIWRDEECVDFDDLRKSKLTNDRQRDGDSDDEESSDQEDEEDEFNDSDPEEDDLSPNLDAVMNNDQDVDLINFDASIASNPAMTTHGEPLYDANVPEQTTLPPPLTPQRVAPAQAEQNITNEVTRSVFTDFLGWHYPTESKWAVPVSTTECEEMRDLRKCKNETVYAKGAHKYAYDVMPPLQPVWMVNRKASSFHCKLAEVALENECDNCTINSPVGSIEYPYNGSVTRNLQTLVWEDAYKEQKPCYLKIVGESVYDGLLYKTRDPTVQRIQNRLSQTDYLVNVTAELELCGKAALFRINGMDKVLISINIPTPKLYTSYSSSSPNATGPTAQSLTVDIHSNGSYDGVDAKNVTDSKLCFCICPPHAREVSRIACRTVKPCMFLPKILYPVYHRVEVSDFSVLTVLKDVEDRLLTGQFNGGKVVECTR</sequence>
<feature type="region of interest" description="Disordered" evidence="1">
    <location>
        <begin position="84"/>
        <end position="104"/>
    </location>
</feature>
<dbReference type="EMBL" id="GL732658">
    <property type="protein sequence ID" value="EFX68280.1"/>
    <property type="molecule type" value="Genomic_DNA"/>
</dbReference>
<dbReference type="HOGENOM" id="CLU_641344_0_0_1"/>
<feature type="region of interest" description="Disordered" evidence="1">
    <location>
        <begin position="11"/>
        <end position="61"/>
    </location>
</feature>
<gene>
    <name evidence="2" type="ORF">DAPPUDRAFT_114663</name>
</gene>
<organism evidence="2 3">
    <name type="scientific">Daphnia pulex</name>
    <name type="common">Water flea</name>
    <dbReference type="NCBI Taxonomy" id="6669"/>
    <lineage>
        <taxon>Eukaryota</taxon>
        <taxon>Metazoa</taxon>
        <taxon>Ecdysozoa</taxon>
        <taxon>Arthropoda</taxon>
        <taxon>Crustacea</taxon>
        <taxon>Branchiopoda</taxon>
        <taxon>Diplostraca</taxon>
        <taxon>Cladocera</taxon>
        <taxon>Anomopoda</taxon>
        <taxon>Daphniidae</taxon>
        <taxon>Daphnia</taxon>
    </lineage>
</organism>
<reference evidence="2 3" key="1">
    <citation type="journal article" date="2011" name="Science">
        <title>The ecoresponsive genome of Daphnia pulex.</title>
        <authorList>
            <person name="Colbourne J.K."/>
            <person name="Pfrender M.E."/>
            <person name="Gilbert D."/>
            <person name="Thomas W.K."/>
            <person name="Tucker A."/>
            <person name="Oakley T.H."/>
            <person name="Tokishita S."/>
            <person name="Aerts A."/>
            <person name="Arnold G.J."/>
            <person name="Basu M.K."/>
            <person name="Bauer D.J."/>
            <person name="Caceres C.E."/>
            <person name="Carmel L."/>
            <person name="Casola C."/>
            <person name="Choi J.H."/>
            <person name="Detter J.C."/>
            <person name="Dong Q."/>
            <person name="Dusheyko S."/>
            <person name="Eads B.D."/>
            <person name="Frohlich T."/>
            <person name="Geiler-Samerotte K.A."/>
            <person name="Gerlach D."/>
            <person name="Hatcher P."/>
            <person name="Jogdeo S."/>
            <person name="Krijgsveld J."/>
            <person name="Kriventseva E.V."/>
            <person name="Kultz D."/>
            <person name="Laforsch C."/>
            <person name="Lindquist E."/>
            <person name="Lopez J."/>
            <person name="Manak J.R."/>
            <person name="Muller J."/>
            <person name="Pangilinan J."/>
            <person name="Patwardhan R.P."/>
            <person name="Pitluck S."/>
            <person name="Pritham E.J."/>
            <person name="Rechtsteiner A."/>
            <person name="Rho M."/>
            <person name="Rogozin I.B."/>
            <person name="Sakarya O."/>
            <person name="Salamov A."/>
            <person name="Schaack S."/>
            <person name="Shapiro H."/>
            <person name="Shiga Y."/>
            <person name="Skalitzky C."/>
            <person name="Smith Z."/>
            <person name="Souvorov A."/>
            <person name="Sung W."/>
            <person name="Tang Z."/>
            <person name="Tsuchiya D."/>
            <person name="Tu H."/>
            <person name="Vos H."/>
            <person name="Wang M."/>
            <person name="Wolf Y.I."/>
            <person name="Yamagata H."/>
            <person name="Yamada T."/>
            <person name="Ye Y."/>
            <person name="Shaw J.R."/>
            <person name="Andrews J."/>
            <person name="Crease T.J."/>
            <person name="Tang H."/>
            <person name="Lucas S.M."/>
            <person name="Robertson H.M."/>
            <person name="Bork P."/>
            <person name="Koonin E.V."/>
            <person name="Zdobnov E.M."/>
            <person name="Grigoriev I.V."/>
            <person name="Lynch M."/>
            <person name="Boore J.L."/>
        </authorList>
    </citation>
    <scope>NUCLEOTIDE SEQUENCE [LARGE SCALE GENOMIC DNA]</scope>
</reference>
<feature type="compositionally biased region" description="Acidic residues" evidence="1">
    <location>
        <begin position="28"/>
        <end position="54"/>
    </location>
</feature>
<accession>E9HIW6</accession>
<proteinExistence type="predicted"/>
<evidence type="ECO:0000256" key="1">
    <source>
        <dbReference type="SAM" id="MobiDB-lite"/>
    </source>
</evidence>
<dbReference type="PhylomeDB" id="E9HIW6"/>
<name>E9HIW6_DAPPU</name>
<evidence type="ECO:0000313" key="2">
    <source>
        <dbReference type="EMBL" id="EFX68280.1"/>
    </source>
</evidence>
<feature type="compositionally biased region" description="Basic and acidic residues" evidence="1">
    <location>
        <begin position="11"/>
        <end position="27"/>
    </location>
</feature>
<protein>
    <submittedName>
        <fullName evidence="2">Uncharacterized protein</fullName>
    </submittedName>
</protein>
<keyword evidence="3" id="KW-1185">Reference proteome</keyword>
<dbReference type="OrthoDB" id="6388921at2759"/>
<dbReference type="InParanoid" id="E9HIW6"/>
<dbReference type="AlphaFoldDB" id="E9HIW6"/>